<keyword evidence="2" id="KW-1185">Reference proteome</keyword>
<reference evidence="1" key="1">
    <citation type="submission" date="2023-06" db="EMBL/GenBank/DDBJ databases">
        <title>Genome sequence of Nocardioides sp. SOB44.</title>
        <authorList>
            <person name="Zhang G."/>
        </authorList>
    </citation>
    <scope>NUCLEOTIDE SEQUENCE</scope>
    <source>
        <strain evidence="1">SOB44</strain>
    </source>
</reference>
<proteinExistence type="predicted"/>
<evidence type="ECO:0000313" key="1">
    <source>
        <dbReference type="EMBL" id="MDO3398223.1"/>
    </source>
</evidence>
<gene>
    <name evidence="1" type="ORF">QWJ41_21110</name>
</gene>
<comment type="caution">
    <text evidence="1">The sequence shown here is derived from an EMBL/GenBank/DDBJ whole genome shotgun (WGS) entry which is preliminary data.</text>
</comment>
<protein>
    <submittedName>
        <fullName evidence="1">Uncharacterized protein</fullName>
    </submittedName>
</protein>
<name>A0ABT8TYZ8_9ACTN</name>
<organism evidence="1 2">
    <name type="scientific">Nocardioides cremeus</name>
    <dbReference type="NCBI Taxonomy" id="3058044"/>
    <lineage>
        <taxon>Bacteria</taxon>
        <taxon>Bacillati</taxon>
        <taxon>Actinomycetota</taxon>
        <taxon>Actinomycetes</taxon>
        <taxon>Propionibacteriales</taxon>
        <taxon>Nocardioidaceae</taxon>
        <taxon>Nocardioides</taxon>
    </lineage>
</organism>
<sequence>MADAQGAPPTIPFWLGEAPARSDELSRAVSDFRAEVEQRLADASSPAPRLPEWLTGDNGIPAGAADQLLEYFAEGRRVLGVIPTQDTI</sequence>
<evidence type="ECO:0000313" key="2">
    <source>
        <dbReference type="Proteomes" id="UP001168363"/>
    </source>
</evidence>
<accession>A0ABT8TYZ8</accession>
<feature type="non-terminal residue" evidence="1">
    <location>
        <position position="88"/>
    </location>
</feature>
<dbReference type="EMBL" id="JAULSC010000251">
    <property type="protein sequence ID" value="MDO3398223.1"/>
    <property type="molecule type" value="Genomic_DNA"/>
</dbReference>
<dbReference type="Proteomes" id="UP001168363">
    <property type="component" value="Unassembled WGS sequence"/>
</dbReference>